<keyword evidence="2" id="KW-1185">Reference proteome</keyword>
<reference evidence="1" key="1">
    <citation type="submission" date="2023-04" db="EMBL/GenBank/DDBJ databases">
        <title>Candida boidinii NBRC 1967.</title>
        <authorList>
            <person name="Ichikawa N."/>
            <person name="Sato H."/>
            <person name="Tonouchi N."/>
        </authorList>
    </citation>
    <scope>NUCLEOTIDE SEQUENCE</scope>
    <source>
        <strain evidence="1">NBRC 1967</strain>
    </source>
</reference>
<evidence type="ECO:0000313" key="2">
    <source>
        <dbReference type="Proteomes" id="UP001165101"/>
    </source>
</evidence>
<name>A0ACB5TQV2_CANBO</name>
<accession>A0ACB5TQV2</accession>
<comment type="caution">
    <text evidence="1">The sequence shown here is derived from an EMBL/GenBank/DDBJ whole genome shotgun (WGS) entry which is preliminary data.</text>
</comment>
<dbReference type="EMBL" id="BSXV01001557">
    <property type="protein sequence ID" value="GME93221.1"/>
    <property type="molecule type" value="Genomic_DNA"/>
</dbReference>
<gene>
    <name evidence="1" type="ORF">Cboi01_000305500</name>
</gene>
<sequence length="875" mass="101363">MLNSNIQNPIIKNKRDFEIKGRVVLDLLMSYISGVVLLPIQIFSTVMITLMSLFKLRSNYFSTKYINFILGYESQLKRNPKFDNTDKLKLRLIRRFNDRIDKILISFLINKGFIKDSNLRARFDKKFRYLDNRFQKQKSKGILNSDDDEGDEEIKEFKKKKLSNTNSNSNSNDISVILSPSPTPSSLNSSIKKDNEIDNSAQFNGKKNEIEFYNNSKIPRGNDYKDIYSLINPKNEIVNNFDISKIDNFALSNLIINSLSNTDVSKLITGLDIISKRYQYLVPSNTNNVSPTPQNYFYPQLQQQQQQQQQQQLQPPPPPPSQQQQQQQLPKQDTTQDSERKSKKRKYNNDEDDDVDEDYSFKPQYAPNPNPDLSKITSNLVTPDSKRPKIKKSVTFQDKVKTYAIKSEYSYHRRKRRGRASEDGDDDDEGNNEDDEEEEEEVTFNDAIKNKSRSADTDKMNEDEEDDDDSYELPQYTSDDETTSDSSKNSIKPDEDNDDDDDDSYDIDSTVKYEPEDVHQVKEESSGMLPPPPPPPPPPVNNNPNQYNNNQQNQNGVNGEEHEDDDDDDANYLPDIEDFDIQPYKTPVSKQLTIDQKKTQIRVIIEQFVKSGIKSSVMKFEEQQQQQQQQQQDQDSQTATSDLDKVAIPNWNKSSWLVLLTRLATRGLNNTESDDSTGSDETVNNSEYSEIIKTALFDYFKEDIKGRIEGVIEWLNEEWYDCDVRNETELKKKSTDDFSEEEQEKMYAEYLKWCSKILDNLVPFLEPTDRKIFIKLLSDLPFLNKDLIFKLRSLCQDPVRSKLGFQSILYLIMFRPPVVEYCIQLLKDMYFNSGNNDSLKSESLNYLKKYASPEDIAELENSKEDEETPVVATTA</sequence>
<protein>
    <submittedName>
        <fullName evidence="1">Unnamed protein product</fullName>
    </submittedName>
</protein>
<evidence type="ECO:0000313" key="1">
    <source>
        <dbReference type="EMBL" id="GME93221.1"/>
    </source>
</evidence>
<proteinExistence type="predicted"/>
<organism evidence="1 2">
    <name type="scientific">Candida boidinii</name>
    <name type="common">Yeast</name>
    <dbReference type="NCBI Taxonomy" id="5477"/>
    <lineage>
        <taxon>Eukaryota</taxon>
        <taxon>Fungi</taxon>
        <taxon>Dikarya</taxon>
        <taxon>Ascomycota</taxon>
        <taxon>Saccharomycotina</taxon>
        <taxon>Pichiomycetes</taxon>
        <taxon>Pichiales</taxon>
        <taxon>Pichiaceae</taxon>
        <taxon>Ogataea</taxon>
        <taxon>Ogataea/Candida clade</taxon>
    </lineage>
</organism>
<dbReference type="Proteomes" id="UP001165101">
    <property type="component" value="Unassembled WGS sequence"/>
</dbReference>